<name>A0ABT6H7D2_9BACI</name>
<evidence type="ECO:0000313" key="3">
    <source>
        <dbReference type="EMBL" id="MDG5755250.1"/>
    </source>
</evidence>
<dbReference type="PANTHER" id="PTHR34473:SF2">
    <property type="entry name" value="UPF0699 TRANSMEMBRANE PROTEIN YDBT"/>
    <property type="match status" value="1"/>
</dbReference>
<evidence type="ECO:0000259" key="2">
    <source>
        <dbReference type="Pfam" id="PF03703"/>
    </source>
</evidence>
<keyword evidence="4" id="KW-1185">Reference proteome</keyword>
<accession>A0ABT6H7D2</accession>
<dbReference type="Proteomes" id="UP001218246">
    <property type="component" value="Unassembled WGS sequence"/>
</dbReference>
<organism evidence="3 4">
    <name type="scientific">Ectobacillus antri</name>
    <dbReference type="NCBI Taxonomy" id="2486280"/>
    <lineage>
        <taxon>Bacteria</taxon>
        <taxon>Bacillati</taxon>
        <taxon>Bacillota</taxon>
        <taxon>Bacilli</taxon>
        <taxon>Bacillales</taxon>
        <taxon>Bacillaceae</taxon>
        <taxon>Ectobacillus</taxon>
    </lineage>
</organism>
<dbReference type="RefSeq" id="WP_124565566.1">
    <property type="nucleotide sequence ID" value="NZ_JARRRY010000020.1"/>
</dbReference>
<dbReference type="PANTHER" id="PTHR34473">
    <property type="entry name" value="UPF0699 TRANSMEMBRANE PROTEIN YDBS"/>
    <property type="match status" value="1"/>
</dbReference>
<reference evidence="3 4" key="1">
    <citation type="submission" date="2023-04" db="EMBL/GenBank/DDBJ databases">
        <title>Ectobacillus antri isolated from activated sludge.</title>
        <authorList>
            <person name="Yan P."/>
            <person name="Liu X."/>
        </authorList>
    </citation>
    <scope>NUCLEOTIDE SEQUENCE [LARGE SCALE GENOMIC DNA]</scope>
    <source>
        <strain evidence="3 4">C18H</strain>
    </source>
</reference>
<dbReference type="InterPro" id="IPR005182">
    <property type="entry name" value="YdbS-like_PH"/>
</dbReference>
<feature type="transmembrane region" description="Helical" evidence="1">
    <location>
        <begin position="51"/>
        <end position="73"/>
    </location>
</feature>
<comment type="caution">
    <text evidence="3">The sequence shown here is derived from an EMBL/GenBank/DDBJ whole genome shotgun (WGS) entry which is preliminary data.</text>
</comment>
<sequence length="165" mass="19081">MIEVFPLQSRLEHYIDERAVQVWRLTAIVINVVIVAIYGAVFLIFPSFRDMTMLHIGLGMTLFIHILFTIFIFPRLRWQRWRYAIQAQEIDLQHGVFITKKTLVPMIRVQHVDIRQGPFLRKYGLAAVEITTAATTHEIPAVAVEEAERLRNQLSALARVATEDV</sequence>
<dbReference type="EMBL" id="JARULN010000022">
    <property type="protein sequence ID" value="MDG5755250.1"/>
    <property type="molecule type" value="Genomic_DNA"/>
</dbReference>
<keyword evidence="1" id="KW-0472">Membrane</keyword>
<gene>
    <name evidence="3" type="ORF">P6P90_15120</name>
</gene>
<protein>
    <submittedName>
        <fullName evidence="3">PH domain-containing protein</fullName>
    </submittedName>
</protein>
<evidence type="ECO:0000256" key="1">
    <source>
        <dbReference type="SAM" id="Phobius"/>
    </source>
</evidence>
<feature type="transmembrane region" description="Helical" evidence="1">
    <location>
        <begin position="21"/>
        <end position="45"/>
    </location>
</feature>
<feature type="domain" description="YdbS-like PH" evidence="2">
    <location>
        <begin position="78"/>
        <end position="154"/>
    </location>
</feature>
<evidence type="ECO:0000313" key="4">
    <source>
        <dbReference type="Proteomes" id="UP001218246"/>
    </source>
</evidence>
<keyword evidence="1" id="KW-0812">Transmembrane</keyword>
<keyword evidence="1" id="KW-1133">Transmembrane helix</keyword>
<dbReference type="Pfam" id="PF03703">
    <property type="entry name" value="bPH_2"/>
    <property type="match status" value="1"/>
</dbReference>
<proteinExistence type="predicted"/>